<feature type="compositionally biased region" description="Pro residues" evidence="1">
    <location>
        <begin position="590"/>
        <end position="599"/>
    </location>
</feature>
<dbReference type="GO" id="GO:0005524">
    <property type="term" value="F:ATP binding"/>
    <property type="evidence" value="ECO:0007669"/>
    <property type="project" value="InterPro"/>
</dbReference>
<dbReference type="AlphaFoldDB" id="A0A0G4F1P8"/>
<protein>
    <recommendedName>
        <fullName evidence="2">Protein kinase domain-containing protein</fullName>
    </recommendedName>
</protein>
<evidence type="ECO:0000313" key="3">
    <source>
        <dbReference type="EMBL" id="CEM05408.1"/>
    </source>
</evidence>
<accession>A0A0G4F1P8</accession>
<dbReference type="InterPro" id="IPR051681">
    <property type="entry name" value="Ser/Thr_Kinases-Pseudokinases"/>
</dbReference>
<feature type="domain" description="Protein kinase" evidence="2">
    <location>
        <begin position="145"/>
        <end position="553"/>
    </location>
</feature>
<feature type="region of interest" description="Disordered" evidence="1">
    <location>
        <begin position="717"/>
        <end position="750"/>
    </location>
</feature>
<dbReference type="PANTHER" id="PTHR44329">
    <property type="entry name" value="SERINE/THREONINE-PROTEIN KINASE TNNI3K-RELATED"/>
    <property type="match status" value="1"/>
</dbReference>
<dbReference type="Gene3D" id="1.10.510.10">
    <property type="entry name" value="Transferase(Phosphotransferase) domain 1"/>
    <property type="match status" value="1"/>
</dbReference>
<dbReference type="PhylomeDB" id="A0A0G4F1P8"/>
<feature type="compositionally biased region" description="Basic and acidic residues" evidence="1">
    <location>
        <begin position="609"/>
        <end position="630"/>
    </location>
</feature>
<dbReference type="GO" id="GO:0004674">
    <property type="term" value="F:protein serine/threonine kinase activity"/>
    <property type="evidence" value="ECO:0007669"/>
    <property type="project" value="TreeGrafter"/>
</dbReference>
<dbReference type="VEuPathDB" id="CryptoDB:Cvel_14605"/>
<evidence type="ECO:0000259" key="2">
    <source>
        <dbReference type="PROSITE" id="PS50011"/>
    </source>
</evidence>
<sequence>MQMPFDVGEDCVGSYNYCDDDNDPEPKLDIPLLISRPGAHLAFRLPRFVVQHDENGYDKLKRTIAAHFHVDISQIFQIRVQQVLGEPTWVESEADVLALQGVDTVFVRMEGDRFDIAALMEFEEISLRPPEALSTVRQASMSDIAFIPKSIGRGPVFHTYRGVWRDLDVAVRLPPDAAVVLAGGHASHGLSNQPAIDRMFHRELQVLASVRHPRILSLAAVLTTPEEDSVVAILTHFVIGRSLADIIATDLQTDFVHVPVHEGHLGLDLPSVPSPIPEVSEPGPARDPHTFNGSPSPTPTGGGSVVGEDRGQSPHTGGGCPVDIPRLSSMDPHPTPSSRQSPAREVGRYGFRRSLTWRCHWSTRHMLQIACDIAEGMCYLHERGIVHGNLKPTNIYVDAECRARVGDFTLARLGSQWRLKGGEGRVPGGWSSSDYAGGVVTVGSARYMAPEVLSGWGSTEEGGRRGDVYSFGVLLWELLNKREPWGGLSDEEVIDLVGYRGHRLPVETILETCVREHRSDGFVAMVAVCSSCMWHALDRPSFSEILSELRVALEAEKEQEMTIKHVASVPGKLGVNRNIPKELESLVSPAPRPGPPPPLSQTFELTPSKPERRDSSGSRGQREGILETPKHGLPPSLEELRTPVSSRAGQNPAEGLGADSPAAALSHLIGKFRENLLRRVRLSRAKSGCTDRASERLLSDADRLCTLTDLARVLHRDAPPRQPSSAARHATSPPVGLEGGSGARLGSLTESQRAAVEKLKAIKAELQEEAKGGGE</sequence>
<name>A0A0G4F1P8_9ALVE</name>
<reference evidence="3" key="1">
    <citation type="submission" date="2014-11" db="EMBL/GenBank/DDBJ databases">
        <authorList>
            <person name="Otto D Thomas"/>
            <person name="Naeem Raeece"/>
        </authorList>
    </citation>
    <scope>NUCLEOTIDE SEQUENCE</scope>
</reference>
<dbReference type="SUPFAM" id="SSF56112">
    <property type="entry name" value="Protein kinase-like (PK-like)"/>
    <property type="match status" value="1"/>
</dbReference>
<feature type="region of interest" description="Disordered" evidence="1">
    <location>
        <begin position="267"/>
        <end position="345"/>
    </location>
</feature>
<dbReference type="PROSITE" id="PS50011">
    <property type="entry name" value="PROTEIN_KINASE_DOM"/>
    <property type="match status" value="1"/>
</dbReference>
<dbReference type="EMBL" id="CDMZ01000049">
    <property type="protein sequence ID" value="CEM05408.1"/>
    <property type="molecule type" value="Genomic_DNA"/>
</dbReference>
<dbReference type="Pfam" id="PF07714">
    <property type="entry name" value="PK_Tyr_Ser-Thr"/>
    <property type="match status" value="1"/>
</dbReference>
<organism evidence="3">
    <name type="scientific">Chromera velia CCMP2878</name>
    <dbReference type="NCBI Taxonomy" id="1169474"/>
    <lineage>
        <taxon>Eukaryota</taxon>
        <taxon>Sar</taxon>
        <taxon>Alveolata</taxon>
        <taxon>Colpodellida</taxon>
        <taxon>Chromeraceae</taxon>
        <taxon>Chromera</taxon>
    </lineage>
</organism>
<evidence type="ECO:0000256" key="1">
    <source>
        <dbReference type="SAM" id="MobiDB-lite"/>
    </source>
</evidence>
<proteinExistence type="predicted"/>
<dbReference type="Gene3D" id="3.30.200.20">
    <property type="entry name" value="Phosphorylase Kinase, domain 1"/>
    <property type="match status" value="1"/>
</dbReference>
<feature type="region of interest" description="Disordered" evidence="1">
    <location>
        <begin position="585"/>
        <end position="659"/>
    </location>
</feature>
<dbReference type="InterPro" id="IPR001245">
    <property type="entry name" value="Ser-Thr/Tyr_kinase_cat_dom"/>
</dbReference>
<dbReference type="InterPro" id="IPR000719">
    <property type="entry name" value="Prot_kinase_dom"/>
</dbReference>
<gene>
    <name evidence="3" type="ORF">Cvel_14605</name>
</gene>
<dbReference type="InterPro" id="IPR011009">
    <property type="entry name" value="Kinase-like_dom_sf"/>
</dbReference>